<keyword evidence="2" id="KW-0805">Transcription regulation</keyword>
<dbReference type="PANTHER" id="PTHR30126">
    <property type="entry name" value="HTH-TYPE TRANSCRIPTIONAL REGULATOR"/>
    <property type="match status" value="1"/>
</dbReference>
<comment type="similarity">
    <text evidence="1">Belongs to the LysR transcriptional regulatory family.</text>
</comment>
<dbReference type="SUPFAM" id="SSF53850">
    <property type="entry name" value="Periplasmic binding protein-like II"/>
    <property type="match status" value="2"/>
</dbReference>
<dbReference type="OrthoDB" id="9791253at2"/>
<dbReference type="InterPro" id="IPR000847">
    <property type="entry name" value="LysR_HTH_N"/>
</dbReference>
<dbReference type="Proteomes" id="UP000252893">
    <property type="component" value="Unassembled WGS sequence"/>
</dbReference>
<dbReference type="PROSITE" id="PS50931">
    <property type="entry name" value="HTH_LYSR"/>
    <property type="match status" value="2"/>
</dbReference>
<dbReference type="PANTHER" id="PTHR30126:SF98">
    <property type="entry name" value="HTH-TYPE TRANSCRIPTIONAL ACTIVATOR BAUR"/>
    <property type="match status" value="1"/>
</dbReference>
<proteinExistence type="inferred from homology"/>
<dbReference type="InterPro" id="IPR036388">
    <property type="entry name" value="WH-like_DNA-bd_sf"/>
</dbReference>
<organism evidence="5 6">
    <name type="scientific">Pseudochrobactrum asaccharolyticum</name>
    <dbReference type="NCBI Taxonomy" id="354351"/>
    <lineage>
        <taxon>Bacteria</taxon>
        <taxon>Pseudomonadati</taxon>
        <taxon>Pseudomonadota</taxon>
        <taxon>Alphaproteobacteria</taxon>
        <taxon>Hyphomicrobiales</taxon>
        <taxon>Brucellaceae</taxon>
        <taxon>Pseudochrobactrum</taxon>
    </lineage>
</organism>
<evidence type="ECO:0000259" key="4">
    <source>
        <dbReference type="PROSITE" id="PS50931"/>
    </source>
</evidence>
<dbReference type="RefSeq" id="WP_113943399.1">
    <property type="nucleotide sequence ID" value="NZ_JBHEEG010000002.1"/>
</dbReference>
<gene>
    <name evidence="5" type="ORF">DFR47_102159</name>
</gene>
<dbReference type="AlphaFoldDB" id="A0A366E4X1"/>
<dbReference type="InterPro" id="IPR036390">
    <property type="entry name" value="WH_DNA-bd_sf"/>
</dbReference>
<dbReference type="GO" id="GO:0003700">
    <property type="term" value="F:DNA-binding transcription factor activity"/>
    <property type="evidence" value="ECO:0007669"/>
    <property type="project" value="InterPro"/>
</dbReference>
<accession>A0A366E4X1</accession>
<dbReference type="Pfam" id="PF00126">
    <property type="entry name" value="HTH_1"/>
    <property type="match status" value="2"/>
</dbReference>
<evidence type="ECO:0000313" key="6">
    <source>
        <dbReference type="Proteomes" id="UP000252893"/>
    </source>
</evidence>
<comment type="caution">
    <text evidence="5">The sequence shown here is derived from an EMBL/GenBank/DDBJ whole genome shotgun (WGS) entry which is preliminary data.</text>
</comment>
<reference evidence="5 6" key="1">
    <citation type="submission" date="2018-06" db="EMBL/GenBank/DDBJ databases">
        <title>Genomic Encyclopedia of Type Strains, Phase IV (KMG-IV): sequencing the most valuable type-strain genomes for metagenomic binning, comparative biology and taxonomic classification.</title>
        <authorList>
            <person name="Goeker M."/>
        </authorList>
    </citation>
    <scope>NUCLEOTIDE SEQUENCE [LARGE SCALE GENOMIC DNA]</scope>
    <source>
        <strain evidence="5 6">DSM 25619</strain>
    </source>
</reference>
<evidence type="ECO:0000256" key="2">
    <source>
        <dbReference type="ARBA" id="ARBA00023015"/>
    </source>
</evidence>
<dbReference type="Gene3D" id="1.10.10.10">
    <property type="entry name" value="Winged helix-like DNA-binding domain superfamily/Winged helix DNA-binding domain"/>
    <property type="match status" value="2"/>
</dbReference>
<feature type="domain" description="HTH lysR-type" evidence="4">
    <location>
        <begin position="1"/>
        <end position="58"/>
    </location>
</feature>
<dbReference type="PRINTS" id="PR00039">
    <property type="entry name" value="HTHLYSR"/>
</dbReference>
<feature type="domain" description="HTH lysR-type" evidence="4">
    <location>
        <begin position="304"/>
        <end position="361"/>
    </location>
</feature>
<protein>
    <submittedName>
        <fullName evidence="5">DNA-binding transcriptional LysR family regulator</fullName>
    </submittedName>
</protein>
<evidence type="ECO:0000256" key="3">
    <source>
        <dbReference type="ARBA" id="ARBA00023163"/>
    </source>
</evidence>
<dbReference type="GO" id="GO:0000976">
    <property type="term" value="F:transcription cis-regulatory region binding"/>
    <property type="evidence" value="ECO:0007669"/>
    <property type="project" value="TreeGrafter"/>
</dbReference>
<evidence type="ECO:0000256" key="1">
    <source>
        <dbReference type="ARBA" id="ARBA00009437"/>
    </source>
</evidence>
<dbReference type="EMBL" id="QNRH01000002">
    <property type="protein sequence ID" value="RBO97377.1"/>
    <property type="molecule type" value="Genomic_DNA"/>
</dbReference>
<keyword evidence="5" id="KW-0238">DNA-binding</keyword>
<name>A0A366E4X1_9HYPH</name>
<evidence type="ECO:0000313" key="5">
    <source>
        <dbReference type="EMBL" id="RBO97377.1"/>
    </source>
</evidence>
<keyword evidence="3" id="KW-0804">Transcription</keyword>
<dbReference type="SUPFAM" id="SSF46785">
    <property type="entry name" value="Winged helix' DNA-binding domain"/>
    <property type="match status" value="2"/>
</dbReference>
<keyword evidence="6" id="KW-1185">Reference proteome</keyword>
<sequence length="587" mass="64261">MELRSLAYFVLACQYYNHAEAAKAEQISPSTLSTAISALETELGLELFVRGPKGLVPSEAGRWLFQQAAATLQAVETAFSGKAISTALKVSSPLHFMFGKLSRAATAAVRPFRLSHPEYYAQVHFRSPLISAFDTSSTENTDILLGYASQNGSEQEQFLFDDEWIAVAGGLVLDEDQAPLSSEDLRNYSLWLPPLLPAEEARIRAYCRQHDLPAPEMTSEDVGIFTRLKQAKQPVLLLAPHSLLASGISRNDLAVLQLENPLHSPVTAKITTKDEKLTVVAQDFIKLVREELNRQTVTLYNPPVSLRDIQSILTLYHCRNMSEAARRLNQTQPALSAQLRKTEQLMGTALFARHYKGLHPLPTAVHKAPLLQSVLNLADAIRQGAQQIAVMDEPVISFGLSPMVLLSPISATAISNAMREWQCLCPHVLLKVSEAPTHNLQERLKQGEYSIALMESTAHPENAAFLTDLGPLQYISDIDAEDAPLALSATGDSIRNALMQMPEAAEYQPALETQSLQLCLALAGNGYSTIIPAALADNISSAKPLLQYTLPDAPHFYLIAGTSGTRNLNEPEHILLACLRKAFQAAN</sequence>